<evidence type="ECO:0000313" key="2">
    <source>
        <dbReference type="Proteomes" id="UP000704712"/>
    </source>
</evidence>
<name>A0A8S9U3Q2_PHYIN</name>
<gene>
    <name evidence="1" type="ORF">GN958_ATG16572</name>
</gene>
<organism evidence="1 2">
    <name type="scientific">Phytophthora infestans</name>
    <name type="common">Potato late blight agent</name>
    <name type="synonym">Botrytis infestans</name>
    <dbReference type="NCBI Taxonomy" id="4787"/>
    <lineage>
        <taxon>Eukaryota</taxon>
        <taxon>Sar</taxon>
        <taxon>Stramenopiles</taxon>
        <taxon>Oomycota</taxon>
        <taxon>Peronosporomycetes</taxon>
        <taxon>Peronosporales</taxon>
        <taxon>Peronosporaceae</taxon>
        <taxon>Phytophthora</taxon>
    </lineage>
</organism>
<dbReference type="Proteomes" id="UP000704712">
    <property type="component" value="Unassembled WGS sequence"/>
</dbReference>
<sequence length="235" mass="25503">MPETLMVLLLDPRTQFPFKSLITPIKFAGKMEEAAKQADQISKTITAGNELLLNDHREVFAALNASSGGSTHSTPPEASPSFNLTPTVGSTAAICGAPITPSAQALHHRLSMTKLISFFATGLFSQSTGLGCGASVSGNGIVCWRVKAICEHIDARRWFRESGQTLFPSVAALARIWHGRCFSNALQERVLSTGGFAMSSLRTRTNNKRAEIQVLHEHNRKEIRRIQDAIDSASN</sequence>
<accession>A0A8S9U3Q2</accession>
<reference evidence="1" key="1">
    <citation type="submission" date="2020-03" db="EMBL/GenBank/DDBJ databases">
        <title>Hybrid Assembly of Korean Phytophthora infestans isolates.</title>
        <authorList>
            <person name="Prokchorchik M."/>
            <person name="Lee Y."/>
            <person name="Seo J."/>
            <person name="Cho J.-H."/>
            <person name="Park Y.-E."/>
            <person name="Jang D.-C."/>
            <person name="Im J.-S."/>
            <person name="Choi J.-G."/>
            <person name="Park H.-J."/>
            <person name="Lee G.-B."/>
            <person name="Lee Y.-G."/>
            <person name="Hong S.-Y."/>
            <person name="Cho K."/>
            <person name="Sohn K.H."/>
        </authorList>
    </citation>
    <scope>NUCLEOTIDE SEQUENCE</scope>
    <source>
        <strain evidence="1">KR_2_A2</strain>
    </source>
</reference>
<comment type="caution">
    <text evidence="1">The sequence shown here is derived from an EMBL/GenBank/DDBJ whole genome shotgun (WGS) entry which is preliminary data.</text>
</comment>
<evidence type="ECO:0000313" key="1">
    <source>
        <dbReference type="EMBL" id="KAF4134272.1"/>
    </source>
</evidence>
<dbReference type="EMBL" id="JAACNO010002324">
    <property type="protein sequence ID" value="KAF4134272.1"/>
    <property type="molecule type" value="Genomic_DNA"/>
</dbReference>
<dbReference type="AlphaFoldDB" id="A0A8S9U3Q2"/>
<proteinExistence type="predicted"/>
<protein>
    <submittedName>
        <fullName evidence="1">Uncharacterized protein</fullName>
    </submittedName>
</protein>